<proteinExistence type="predicted"/>
<reference evidence="1" key="2">
    <citation type="submission" date="2025-09" db="UniProtKB">
        <authorList>
            <consortium name="Ensembl"/>
        </authorList>
    </citation>
    <scope>IDENTIFICATION</scope>
</reference>
<evidence type="ECO:0000313" key="2">
    <source>
        <dbReference type="Proteomes" id="UP000261640"/>
    </source>
</evidence>
<dbReference type="GeneTree" id="ENSGT00950000182912"/>
<sequence length="113" mass="13114">SRLVRIEEHHISPLHKTLRNNVLETVLHKTLRSPLLQNEQPEDVGVVIEDVELLNNLRSISCEVMLFGLIYALNLSYTSELKFIFEFFQKVLMNLDGNKLSPKVQTLKIKMLQ</sequence>
<evidence type="ECO:0000313" key="1">
    <source>
        <dbReference type="Ensembl" id="ENSMAMP00000059192.1"/>
    </source>
</evidence>
<protein>
    <submittedName>
        <fullName evidence="1">Uncharacterized protein</fullName>
    </submittedName>
</protein>
<accession>A0A7N8YE98</accession>
<dbReference type="AlphaFoldDB" id="A0A7N8YE98"/>
<dbReference type="PANTHER" id="PTHR31025">
    <property type="entry name" value="SI:CH211-196P9.1-RELATED"/>
    <property type="match status" value="1"/>
</dbReference>
<keyword evidence="2" id="KW-1185">Reference proteome</keyword>
<reference evidence="1" key="1">
    <citation type="submission" date="2025-08" db="UniProtKB">
        <authorList>
            <consortium name="Ensembl"/>
        </authorList>
    </citation>
    <scope>IDENTIFICATION</scope>
</reference>
<dbReference type="Ensembl" id="ENSMAMT00000067381.1">
    <property type="protein sequence ID" value="ENSMAMP00000059192.1"/>
    <property type="gene ID" value="ENSMAMG00000026311.1"/>
</dbReference>
<dbReference type="InParanoid" id="A0A7N8YE98"/>
<dbReference type="Proteomes" id="UP000261640">
    <property type="component" value="Unplaced"/>
</dbReference>
<name>A0A7N8YE98_9TELE</name>
<organism evidence="1 2">
    <name type="scientific">Mastacembelus armatus</name>
    <name type="common">zig-zag eel</name>
    <dbReference type="NCBI Taxonomy" id="205130"/>
    <lineage>
        <taxon>Eukaryota</taxon>
        <taxon>Metazoa</taxon>
        <taxon>Chordata</taxon>
        <taxon>Craniata</taxon>
        <taxon>Vertebrata</taxon>
        <taxon>Euteleostomi</taxon>
        <taxon>Actinopterygii</taxon>
        <taxon>Neopterygii</taxon>
        <taxon>Teleostei</taxon>
        <taxon>Neoteleostei</taxon>
        <taxon>Acanthomorphata</taxon>
        <taxon>Anabantaria</taxon>
        <taxon>Synbranchiformes</taxon>
        <taxon>Mastacembelidae</taxon>
        <taxon>Mastacembelus</taxon>
    </lineage>
</organism>
<dbReference type="PANTHER" id="PTHR31025:SF27">
    <property type="entry name" value="SI:CH211-193K19.2-RELATED"/>
    <property type="match status" value="1"/>
</dbReference>